<comment type="caution">
    <text evidence="2">The sequence shown here is derived from an EMBL/GenBank/DDBJ whole genome shotgun (WGS) entry which is preliminary data.</text>
</comment>
<evidence type="ECO:0000313" key="3">
    <source>
        <dbReference type="Proteomes" id="UP001328733"/>
    </source>
</evidence>
<feature type="region of interest" description="Disordered" evidence="1">
    <location>
        <begin position="29"/>
        <end position="60"/>
    </location>
</feature>
<sequence>MKNHPIPHSSGERAYPADIPILDQVTVTTGPIAGNTEGRGLGRSGRGDHGGQTRDPIVMR</sequence>
<keyword evidence="3" id="KW-1185">Reference proteome</keyword>
<reference evidence="2 3" key="1">
    <citation type="submission" date="2024-01" db="EMBL/GenBank/DDBJ databases">
        <title>Genomic insights into the taxonomy and metabolism of the cyanobacterium Pannus brasiliensis CCIBt3594.</title>
        <authorList>
            <person name="Machado M."/>
            <person name="Botero N.B."/>
            <person name="Andreote A.P.D."/>
            <person name="Feitosa A.M.T."/>
            <person name="Popin R."/>
            <person name="Sivonen K."/>
            <person name="Fiore M.F."/>
        </authorList>
    </citation>
    <scope>NUCLEOTIDE SEQUENCE [LARGE SCALE GENOMIC DNA]</scope>
    <source>
        <strain evidence="2 3">CCIBt3594</strain>
    </source>
</reference>
<proteinExistence type="predicted"/>
<dbReference type="RefSeq" id="WP_332865283.1">
    <property type="nucleotide sequence ID" value="NZ_JBAFSM010000019.1"/>
</dbReference>
<name>A0AAW9QSH4_9CHRO</name>
<protein>
    <submittedName>
        <fullName evidence="2">Uncharacterized protein</fullName>
    </submittedName>
</protein>
<accession>A0AAW9QSH4</accession>
<dbReference type="Proteomes" id="UP001328733">
    <property type="component" value="Unassembled WGS sequence"/>
</dbReference>
<gene>
    <name evidence="2" type="ORF">V0288_11790</name>
</gene>
<dbReference type="EMBL" id="JBAFSM010000019">
    <property type="protein sequence ID" value="MEG3437801.1"/>
    <property type="molecule type" value="Genomic_DNA"/>
</dbReference>
<dbReference type="AlphaFoldDB" id="A0AAW9QSH4"/>
<evidence type="ECO:0000256" key="1">
    <source>
        <dbReference type="SAM" id="MobiDB-lite"/>
    </source>
</evidence>
<organism evidence="2 3">
    <name type="scientific">Pannus brasiliensis CCIBt3594</name>
    <dbReference type="NCBI Taxonomy" id="1427578"/>
    <lineage>
        <taxon>Bacteria</taxon>
        <taxon>Bacillati</taxon>
        <taxon>Cyanobacteriota</taxon>
        <taxon>Cyanophyceae</taxon>
        <taxon>Oscillatoriophycideae</taxon>
        <taxon>Chroococcales</taxon>
        <taxon>Microcystaceae</taxon>
        <taxon>Pannus</taxon>
    </lineage>
</organism>
<evidence type="ECO:0000313" key="2">
    <source>
        <dbReference type="EMBL" id="MEG3437801.1"/>
    </source>
</evidence>